<sequence>MADCSSQEIWDICSPHCSCPKPTCAAFTDPGCSGMDQDKCSQQACMCQGAAPGVLECGDFQDCEPEAILAICGQPGRCQCG</sequence>
<dbReference type="AlphaFoldDB" id="A0A6A6D9B7"/>
<gene>
    <name evidence="1" type="ORF">K469DRAFT_700471</name>
</gene>
<keyword evidence="2" id="KW-1185">Reference proteome</keyword>
<dbReference type="EMBL" id="ML994716">
    <property type="protein sequence ID" value="KAF2176071.1"/>
    <property type="molecule type" value="Genomic_DNA"/>
</dbReference>
<evidence type="ECO:0000313" key="1">
    <source>
        <dbReference type="EMBL" id="KAF2176071.1"/>
    </source>
</evidence>
<proteinExistence type="predicted"/>
<dbReference type="Proteomes" id="UP000800200">
    <property type="component" value="Unassembled WGS sequence"/>
</dbReference>
<organism evidence="1 2">
    <name type="scientific">Zopfia rhizophila CBS 207.26</name>
    <dbReference type="NCBI Taxonomy" id="1314779"/>
    <lineage>
        <taxon>Eukaryota</taxon>
        <taxon>Fungi</taxon>
        <taxon>Dikarya</taxon>
        <taxon>Ascomycota</taxon>
        <taxon>Pezizomycotina</taxon>
        <taxon>Dothideomycetes</taxon>
        <taxon>Dothideomycetes incertae sedis</taxon>
        <taxon>Zopfiaceae</taxon>
        <taxon>Zopfia</taxon>
    </lineage>
</organism>
<protein>
    <submittedName>
        <fullName evidence="1">Uncharacterized protein</fullName>
    </submittedName>
</protein>
<reference evidence="1" key="1">
    <citation type="journal article" date="2020" name="Stud. Mycol.">
        <title>101 Dothideomycetes genomes: a test case for predicting lifestyles and emergence of pathogens.</title>
        <authorList>
            <person name="Haridas S."/>
            <person name="Albert R."/>
            <person name="Binder M."/>
            <person name="Bloem J."/>
            <person name="Labutti K."/>
            <person name="Salamov A."/>
            <person name="Andreopoulos B."/>
            <person name="Baker S."/>
            <person name="Barry K."/>
            <person name="Bills G."/>
            <person name="Bluhm B."/>
            <person name="Cannon C."/>
            <person name="Castanera R."/>
            <person name="Culley D."/>
            <person name="Daum C."/>
            <person name="Ezra D."/>
            <person name="Gonzalez J."/>
            <person name="Henrissat B."/>
            <person name="Kuo A."/>
            <person name="Liang C."/>
            <person name="Lipzen A."/>
            <person name="Lutzoni F."/>
            <person name="Magnuson J."/>
            <person name="Mondo S."/>
            <person name="Nolan M."/>
            <person name="Ohm R."/>
            <person name="Pangilinan J."/>
            <person name="Park H.-J."/>
            <person name="Ramirez L."/>
            <person name="Alfaro M."/>
            <person name="Sun H."/>
            <person name="Tritt A."/>
            <person name="Yoshinaga Y."/>
            <person name="Zwiers L.-H."/>
            <person name="Turgeon B."/>
            <person name="Goodwin S."/>
            <person name="Spatafora J."/>
            <person name="Crous P."/>
            <person name="Grigoriev I."/>
        </authorList>
    </citation>
    <scope>NUCLEOTIDE SEQUENCE</scope>
    <source>
        <strain evidence="1">CBS 207.26</strain>
    </source>
</reference>
<accession>A0A6A6D9B7</accession>
<name>A0A6A6D9B7_9PEZI</name>
<evidence type="ECO:0000313" key="2">
    <source>
        <dbReference type="Proteomes" id="UP000800200"/>
    </source>
</evidence>